<feature type="transmembrane region" description="Helical" evidence="11">
    <location>
        <begin position="430"/>
        <end position="449"/>
    </location>
</feature>
<feature type="transmembrane region" description="Helical" evidence="11">
    <location>
        <begin position="48"/>
        <end position="66"/>
    </location>
</feature>
<dbReference type="InterPro" id="IPR044746">
    <property type="entry name" value="ABCC_6TM_D1"/>
</dbReference>
<keyword evidence="8 11" id="KW-0472">Membrane</keyword>
<accession>A0ABR0CD77</accession>
<keyword evidence="2" id="KW-0813">Transport</keyword>
<dbReference type="PANTHER" id="PTHR24223">
    <property type="entry name" value="ATP-BINDING CASSETTE SUB-FAMILY C"/>
    <property type="match status" value="1"/>
</dbReference>
<evidence type="ECO:0000256" key="7">
    <source>
        <dbReference type="ARBA" id="ARBA00022989"/>
    </source>
</evidence>
<dbReference type="Proteomes" id="UP001287286">
    <property type="component" value="Unassembled WGS sequence"/>
</dbReference>
<feature type="compositionally biased region" description="Basic and acidic residues" evidence="10">
    <location>
        <begin position="1"/>
        <end position="17"/>
    </location>
</feature>
<dbReference type="SMART" id="SM00382">
    <property type="entry name" value="AAA"/>
    <property type="match status" value="2"/>
</dbReference>
<name>A0ABR0CD77_PURLI</name>
<feature type="transmembrane region" description="Helical" evidence="11">
    <location>
        <begin position="1315"/>
        <end position="1335"/>
    </location>
</feature>
<dbReference type="InterPro" id="IPR050173">
    <property type="entry name" value="ABC_transporter_C-like"/>
</dbReference>
<dbReference type="CDD" id="cd18580">
    <property type="entry name" value="ABC_6TM_ABCC_D2"/>
    <property type="match status" value="1"/>
</dbReference>
<dbReference type="InterPro" id="IPR003593">
    <property type="entry name" value="AAA+_ATPase"/>
</dbReference>
<keyword evidence="7 11" id="KW-1133">Transmembrane helix</keyword>
<evidence type="ECO:0000256" key="8">
    <source>
        <dbReference type="ARBA" id="ARBA00023136"/>
    </source>
</evidence>
<evidence type="ECO:0008006" key="16">
    <source>
        <dbReference type="Google" id="ProtNLM"/>
    </source>
</evidence>
<keyword evidence="15" id="KW-1185">Reference proteome</keyword>
<evidence type="ECO:0000259" key="13">
    <source>
        <dbReference type="PROSITE" id="PS50929"/>
    </source>
</evidence>
<feature type="transmembrane region" description="Helical" evidence="11">
    <location>
        <begin position="1208"/>
        <end position="1227"/>
    </location>
</feature>
<evidence type="ECO:0000256" key="6">
    <source>
        <dbReference type="ARBA" id="ARBA00022840"/>
    </source>
</evidence>
<dbReference type="CDD" id="cd18579">
    <property type="entry name" value="ABC_6TM_ABCC_D1"/>
    <property type="match status" value="1"/>
</dbReference>
<feature type="transmembrane region" description="Helical" evidence="11">
    <location>
        <begin position="361"/>
        <end position="381"/>
    </location>
</feature>
<evidence type="ECO:0000313" key="15">
    <source>
        <dbReference type="Proteomes" id="UP001287286"/>
    </source>
</evidence>
<keyword evidence="9" id="KW-0325">Glycoprotein</keyword>
<feature type="transmembrane region" description="Helical" evidence="11">
    <location>
        <begin position="735"/>
        <end position="754"/>
    </location>
</feature>
<feature type="domain" description="ABC transporter" evidence="12">
    <location>
        <begin position="1521"/>
        <end position="1754"/>
    </location>
</feature>
<keyword evidence="3" id="KW-1003">Cell membrane</keyword>
<dbReference type="InterPro" id="IPR044726">
    <property type="entry name" value="ABCC_6TM_D2"/>
</dbReference>
<evidence type="ECO:0000313" key="14">
    <source>
        <dbReference type="EMBL" id="KAK4094376.1"/>
    </source>
</evidence>
<feature type="transmembrane region" description="Helical" evidence="11">
    <location>
        <begin position="401"/>
        <end position="418"/>
    </location>
</feature>
<evidence type="ECO:0000256" key="5">
    <source>
        <dbReference type="ARBA" id="ARBA00022741"/>
    </source>
</evidence>
<feature type="transmembrane region" description="Helical" evidence="11">
    <location>
        <begin position="461"/>
        <end position="480"/>
    </location>
</feature>
<feature type="compositionally biased region" description="Basic and acidic residues" evidence="10">
    <location>
        <begin position="1161"/>
        <end position="1173"/>
    </location>
</feature>
<protein>
    <recommendedName>
        <fullName evidence="16">ABC multidrug transporter</fullName>
    </recommendedName>
</protein>
<evidence type="ECO:0000259" key="12">
    <source>
        <dbReference type="PROSITE" id="PS50893"/>
    </source>
</evidence>
<feature type="region of interest" description="Disordered" evidence="10">
    <location>
        <begin position="1"/>
        <end position="24"/>
    </location>
</feature>
<comment type="subcellular location">
    <subcellularLocation>
        <location evidence="1">Cell membrane</location>
        <topology evidence="1">Multi-pass membrane protein</topology>
    </subcellularLocation>
</comment>
<feature type="transmembrane region" description="Helical" evidence="11">
    <location>
        <begin position="486"/>
        <end position="505"/>
    </location>
</feature>
<evidence type="ECO:0000256" key="11">
    <source>
        <dbReference type="SAM" id="Phobius"/>
    </source>
</evidence>
<feature type="transmembrane region" description="Helical" evidence="11">
    <location>
        <begin position="1341"/>
        <end position="1362"/>
    </location>
</feature>
<dbReference type="SUPFAM" id="SSF52540">
    <property type="entry name" value="P-loop containing nucleoside triphosphate hydrolases"/>
    <property type="match status" value="2"/>
</dbReference>
<dbReference type="PROSITE" id="PS50929">
    <property type="entry name" value="ABC_TM1F"/>
    <property type="match status" value="2"/>
</dbReference>
<dbReference type="CDD" id="cd03250">
    <property type="entry name" value="ABCC_MRP_domain1"/>
    <property type="match status" value="1"/>
</dbReference>
<organism evidence="14 15">
    <name type="scientific">Purpureocillium lilacinum</name>
    <name type="common">Paecilomyces lilacinus</name>
    <dbReference type="NCBI Taxonomy" id="33203"/>
    <lineage>
        <taxon>Eukaryota</taxon>
        <taxon>Fungi</taxon>
        <taxon>Dikarya</taxon>
        <taxon>Ascomycota</taxon>
        <taxon>Pezizomycotina</taxon>
        <taxon>Sordariomycetes</taxon>
        <taxon>Hypocreomycetidae</taxon>
        <taxon>Hypocreales</taxon>
        <taxon>Ophiocordycipitaceae</taxon>
        <taxon>Purpureocillium</taxon>
    </lineage>
</organism>
<feature type="transmembrane region" description="Helical" evidence="11">
    <location>
        <begin position="1426"/>
        <end position="1449"/>
    </location>
</feature>
<dbReference type="InterPro" id="IPR017871">
    <property type="entry name" value="ABC_transporter-like_CS"/>
</dbReference>
<dbReference type="Pfam" id="PF00005">
    <property type="entry name" value="ABC_tran"/>
    <property type="match status" value="2"/>
</dbReference>
<keyword evidence="4 11" id="KW-0812">Transmembrane</keyword>
<feature type="transmembrane region" description="Helical" evidence="11">
    <location>
        <begin position="1239"/>
        <end position="1268"/>
    </location>
</feature>
<dbReference type="SUPFAM" id="SSF90123">
    <property type="entry name" value="ABC transporter transmembrane region"/>
    <property type="match status" value="2"/>
</dbReference>
<dbReference type="PROSITE" id="PS50893">
    <property type="entry name" value="ABC_TRANSPORTER_2"/>
    <property type="match status" value="2"/>
</dbReference>
<evidence type="ECO:0000256" key="10">
    <source>
        <dbReference type="SAM" id="MobiDB-lite"/>
    </source>
</evidence>
<dbReference type="InterPro" id="IPR027417">
    <property type="entry name" value="P-loop_NTPase"/>
</dbReference>
<evidence type="ECO:0000256" key="2">
    <source>
        <dbReference type="ARBA" id="ARBA00022448"/>
    </source>
</evidence>
<dbReference type="Gene3D" id="1.20.1560.10">
    <property type="entry name" value="ABC transporter type 1, transmembrane domain"/>
    <property type="match status" value="2"/>
</dbReference>
<feature type="region of interest" description="Disordered" evidence="10">
    <location>
        <begin position="1152"/>
        <end position="1173"/>
    </location>
</feature>
<dbReference type="EMBL" id="JAWRVI010000003">
    <property type="protein sequence ID" value="KAK4094376.1"/>
    <property type="molecule type" value="Genomic_DNA"/>
</dbReference>
<feature type="domain" description="ABC transmembrane type-1" evidence="13">
    <location>
        <begin position="607"/>
        <end position="884"/>
    </location>
</feature>
<feature type="transmembrane region" description="Helical" evidence="11">
    <location>
        <begin position="599"/>
        <end position="620"/>
    </location>
</feature>
<reference evidence="14 15" key="1">
    <citation type="journal article" date="2024" name="Microbiol. Resour. Announc.">
        <title>Genome annotations for the ascomycete fungi Trichoderma harzianum, Trichoderma aggressivum, and Purpureocillium lilacinum.</title>
        <authorList>
            <person name="Beijen E.P.W."/>
            <person name="Ohm R.A."/>
        </authorList>
    </citation>
    <scope>NUCLEOTIDE SEQUENCE [LARGE SCALE GENOMIC DNA]</scope>
    <source>
        <strain evidence="14 15">CBS 150709</strain>
    </source>
</reference>
<dbReference type="Pfam" id="PF00664">
    <property type="entry name" value="ABC_membrane"/>
    <property type="match status" value="2"/>
</dbReference>
<feature type="domain" description="ABC transporter" evidence="12">
    <location>
        <begin position="922"/>
        <end position="1154"/>
    </location>
</feature>
<keyword evidence="5" id="KW-0547">Nucleotide-binding</keyword>
<evidence type="ECO:0000256" key="3">
    <source>
        <dbReference type="ARBA" id="ARBA00022475"/>
    </source>
</evidence>
<feature type="transmembrane region" description="Helical" evidence="11">
    <location>
        <begin position="640"/>
        <end position="660"/>
    </location>
</feature>
<dbReference type="InterPro" id="IPR003439">
    <property type="entry name" value="ABC_transporter-like_ATP-bd"/>
</dbReference>
<feature type="region of interest" description="Disordered" evidence="10">
    <location>
        <begin position="335"/>
        <end position="354"/>
    </location>
</feature>
<dbReference type="PROSITE" id="PS00211">
    <property type="entry name" value="ABC_TRANSPORTER_1"/>
    <property type="match status" value="1"/>
</dbReference>
<dbReference type="PANTHER" id="PTHR24223:SF399">
    <property type="entry name" value="ABC TRANSPORTER ATNG"/>
    <property type="match status" value="1"/>
</dbReference>
<dbReference type="InterPro" id="IPR036640">
    <property type="entry name" value="ABC1_TM_sf"/>
</dbReference>
<evidence type="ECO:0000256" key="4">
    <source>
        <dbReference type="ARBA" id="ARBA00022692"/>
    </source>
</evidence>
<sequence>MDKVNKDQPRLPDKEQYDSLLSGTDSDSVDMDAIGGWSRRRRWGRAPLLIIPAVLLFFAGVTLVAIESSNVSRMHALFSQLHHKLDALDKHVQAPVPVSVPAAPKTAAVPTGDELGHCGSSIAEARSLGCIFDPMSWAWQRPECYHPELVADFLARMDWRFYLTKQALPSEEVPREAWVRGDYLSLYGPGSWHTFHCTYSWRKFHEAFRDKRPMDNDILQLQHTLHCDTIFLHDLDPNLTAACDTAPGGCNTTEVNAGFNSCGWMSSEAAREAAQEAEVARLTEPAAVEGVEDFQALDNAAMQVHGCEAYGSPGGGRPRRTGHYGAASDAFGERGVDGDARPSSQAKLAAPPPEEPSKRQILAVLSIIPAAIIIVAFPLRFAYLATARPKTLLRPARFRKLLAACVFLLLQLALLVLWSHDEVNRTRASLPLAVLNVIVAIQLVVLSWMEDGRSIRPSSMLSSYLAITVVLDIAQARTLWLRRLNTPIAAVFTATVAVKAVMLLLESRKKTRYLKQAHADLPPEATSGIINRSFLWWLNDLFRRGLHTDLTLDDLYALDDELASGPLSTKIQQAWSQRRKPERRFEFPLAAWRAMRWHILSAIIPRLFLIAFTFAQPFLISRVLNLLSEPDSQPARNVGYSLILAAAFIYMGLTLSTLYYNHSVYRFMTMFRGASVALIFNHMLTLPLGEYDDSAVVTLMSTDVDRIVLCLISLNEIWARVIEVAVGIVLLARQLGWVCLVPLFVVVVSFFGSAEISRTIGARQRVWIDAVQQRITITASMLAEMRSVKMMGLSPVLSAIVQDQRVQETRRMAAARWSIVWQNVVQNLPWAVAPSLTFIIYVAQATARGKSSIDVTQAFTALSIITLLTDPASKLLSAIPSTAASLGCFDRIQEFLVARPRTDPRFAASPSRTAQGQDAAAISMQNMSLRPVATAEPMLSDVSFAIPRGSLAMVIGPVGSGKTTLLKGLLGEVKDQNGGSVTVASKQIALCVQVPWLPNTTIREAISGYVEEGQNVDQAWYQRCLHACALDYDLDRLADGEETRVGSASTVLSGGQRARIALARAVYARTDIMLLDDVLGALDTNTQATIMSRLFGDEGLLKKRNVTVVLATHATEFLKYADKVLIVSDGKVRDGGKGENAIPKELVDALKATSSPSVSEEVEHKEPDAKDKADEISKANRLSDMSRSAGDLDVYPYYFKSVGWPKTALFVGFVIVDVFCSSFSTIWLKWWAEVDGGQIALYMSVYVALAFLTSVGTGGYVWSILILISPYTARKLHAVLLRVVMRAPQSFFSATDSGSILNRFSQDMTIIEGQLPIGILVAVSNLFSSLAAAALVTTGSVYMVVSVPFLVFTIWALQHVYLRTSRQLRLLDLESKSPLYSHFLETVGGLSTIRAFGCQSRFKAKNERLLDDSQRPHYLLYCSQRWLNLVLDLIVGAQAVLVIGLAVGLRRSTSPGLLGVSLNSILSFSGALSSLVSGWTMLETSLGSIARLMSFEATVKPEDQSGETYQPPPSWPERGAIEFRQVTATHSPGAVGIREISLQIKPGQKVGICGRTGSGKSSLVATLVRLLEMDSGSIFIDDVDIATVPRETIRERLVSLPQDPLVLNGSVRLNVDPEERSTEEAVATALDRVGLGDLAQSRGIMADITATSLSRGQQQLLALARAVVKKQACGSTILLLDEATSNVDAETDAVLQRVLREDFSGCTRVAVAHRIDTIMDSDVIVVMDSGRIVEVGAPADLLRNEEGWFSQLAKSKE</sequence>
<keyword evidence="6" id="KW-0067">ATP-binding</keyword>
<evidence type="ECO:0000256" key="1">
    <source>
        <dbReference type="ARBA" id="ARBA00004651"/>
    </source>
</evidence>
<gene>
    <name evidence="14" type="ORF">Purlil1_981</name>
</gene>
<dbReference type="CDD" id="cd03244">
    <property type="entry name" value="ABCC_MRP_domain2"/>
    <property type="match status" value="1"/>
</dbReference>
<comment type="caution">
    <text evidence="14">The sequence shown here is derived from an EMBL/GenBank/DDBJ whole genome shotgun (WGS) entry which is preliminary data.</text>
</comment>
<evidence type="ECO:0000256" key="9">
    <source>
        <dbReference type="ARBA" id="ARBA00023180"/>
    </source>
</evidence>
<dbReference type="InterPro" id="IPR011527">
    <property type="entry name" value="ABC1_TM_dom"/>
</dbReference>
<dbReference type="Gene3D" id="3.40.50.300">
    <property type="entry name" value="P-loop containing nucleotide triphosphate hydrolases"/>
    <property type="match status" value="2"/>
</dbReference>
<feature type="domain" description="ABC transmembrane type-1" evidence="13">
    <location>
        <begin position="1208"/>
        <end position="1484"/>
    </location>
</feature>
<proteinExistence type="predicted"/>